<dbReference type="Gene3D" id="3.50.30.10">
    <property type="entry name" value="Phosphohistidine domain"/>
    <property type="match status" value="1"/>
</dbReference>
<protein>
    <submittedName>
        <fullName evidence="3">PEP/pyruvate-binding domain-containing protein</fullName>
    </submittedName>
</protein>
<dbReference type="EMBL" id="CP159373">
    <property type="protein sequence ID" value="XCN74955.1"/>
    <property type="molecule type" value="Genomic_DNA"/>
</dbReference>
<evidence type="ECO:0000259" key="2">
    <source>
        <dbReference type="Pfam" id="PF01326"/>
    </source>
</evidence>
<proteinExistence type="predicted"/>
<accession>A0AAU8M131</accession>
<dbReference type="PANTHER" id="PTHR43615">
    <property type="entry name" value="PHOSPHOENOLPYRUVATE SYNTHASE-RELATED"/>
    <property type="match status" value="1"/>
</dbReference>
<dbReference type="InterPro" id="IPR013815">
    <property type="entry name" value="ATP_grasp_subdomain_1"/>
</dbReference>
<dbReference type="GO" id="GO:0005524">
    <property type="term" value="F:ATP binding"/>
    <property type="evidence" value="ECO:0007669"/>
    <property type="project" value="InterPro"/>
</dbReference>
<dbReference type="Gene3D" id="3.30.1490.20">
    <property type="entry name" value="ATP-grasp fold, A domain"/>
    <property type="match status" value="1"/>
</dbReference>
<organism evidence="3">
    <name type="scientific">Candidatus Electrothrix aestuarii</name>
    <dbReference type="NCBI Taxonomy" id="3062594"/>
    <lineage>
        <taxon>Bacteria</taxon>
        <taxon>Pseudomonadati</taxon>
        <taxon>Thermodesulfobacteriota</taxon>
        <taxon>Desulfobulbia</taxon>
        <taxon>Desulfobulbales</taxon>
        <taxon>Desulfobulbaceae</taxon>
        <taxon>Candidatus Electrothrix</taxon>
    </lineage>
</organism>
<dbReference type="InterPro" id="IPR051549">
    <property type="entry name" value="PEP_Utilizing_Enz"/>
</dbReference>
<evidence type="ECO:0000259" key="1">
    <source>
        <dbReference type="Pfam" id="PF00391"/>
    </source>
</evidence>
<dbReference type="AlphaFoldDB" id="A0AAU8M131"/>
<dbReference type="InterPro" id="IPR036637">
    <property type="entry name" value="Phosphohistidine_dom_sf"/>
</dbReference>
<gene>
    <name evidence="3" type="ORF">Q3M24_09515</name>
</gene>
<dbReference type="SUPFAM" id="SSF52009">
    <property type="entry name" value="Phosphohistidine domain"/>
    <property type="match status" value="1"/>
</dbReference>
<feature type="domain" description="PEP-utilising enzyme mobile" evidence="1">
    <location>
        <begin position="804"/>
        <end position="874"/>
    </location>
</feature>
<reference evidence="3" key="2">
    <citation type="submission" date="2024-06" db="EMBL/GenBank/DDBJ databases">
        <authorList>
            <person name="Plum-Jensen L.E."/>
            <person name="Schramm A."/>
            <person name="Marshall I.P.G."/>
        </authorList>
    </citation>
    <scope>NUCLEOTIDE SEQUENCE</scope>
    <source>
        <strain evidence="3">Rat1</strain>
    </source>
</reference>
<dbReference type="SUPFAM" id="SSF56059">
    <property type="entry name" value="Glutathione synthetase ATP-binding domain-like"/>
    <property type="match status" value="1"/>
</dbReference>
<dbReference type="InterPro" id="IPR002192">
    <property type="entry name" value="PPDK_AMP/ATP-bd"/>
</dbReference>
<dbReference type="Pfam" id="PF00391">
    <property type="entry name" value="PEP-utilizers"/>
    <property type="match status" value="1"/>
</dbReference>
<dbReference type="KEGG" id="eaj:Q3M24_09515"/>
<evidence type="ECO:0000313" key="3">
    <source>
        <dbReference type="EMBL" id="XCN74955.1"/>
    </source>
</evidence>
<reference evidence="3" key="1">
    <citation type="journal article" date="2024" name="Syst. Appl. Microbiol.">
        <title>First single-strain enrichments of Electrothrix cable bacteria, description of E. aestuarii sp. nov. and E. rattekaaiensis sp. nov., and proposal of a cable bacteria taxonomy following the rules of the SeqCode.</title>
        <authorList>
            <person name="Plum-Jensen L.E."/>
            <person name="Schramm A."/>
            <person name="Marshall I.P.G."/>
        </authorList>
    </citation>
    <scope>NUCLEOTIDE SEQUENCE</scope>
    <source>
        <strain evidence="3">Rat1</strain>
    </source>
</reference>
<dbReference type="GO" id="GO:0016301">
    <property type="term" value="F:kinase activity"/>
    <property type="evidence" value="ECO:0007669"/>
    <property type="project" value="InterPro"/>
</dbReference>
<dbReference type="PANTHER" id="PTHR43615:SF1">
    <property type="entry name" value="PPDK_N DOMAIN-CONTAINING PROTEIN"/>
    <property type="match status" value="1"/>
</dbReference>
<dbReference type="Gene3D" id="3.30.470.20">
    <property type="entry name" value="ATP-grasp fold, B domain"/>
    <property type="match status" value="1"/>
</dbReference>
<sequence length="881" mass="99041">MNKSYTRIFSSLRKEDIAEVGGKGANLGELTDAGFPVPPGFVITAQTYKDFFTALGLKNELEQLSKAQGDKLEQYCAPIREAITSTPLPLLPAQAILAAYEQLLEERGAELLCAVRSSATTEDLQDASFAGQHGTYYYVDRVNLLRMIRLCWASLWNAEAVSYRLARGIEHTEAQMAVVVQEMIRADVAGITFTVNPVSGAEEVVTESSWGMGAAIVDGRVTPDRYIFDRNTLQLRERRIACKRFMVSSTLQAGATSRLEEIPQARQQEETLPPELLCLVANWAVRAEEHFASPQDLEWAIADGRFYLLQSRPITAMGGKKRPKDPAGQYVLFKPYAENMTDALTPMMMSLFSRGVHPFICFLEGRAYLDLKFLLPLLPFRLSGQDVAALFYDLRLDSKLTFAHLSWKKLLYYLPGLFVGYLSWGVFLARSRNVPDDFMEHFRDVCKKIESTPNYGPEETLRRLWIISGLLDPLGTYPLMVNVAAASGALLPPLLTALLQRWWPDAPADAIPLLCSGQRGVLSAEMGREIKVLAKEAVRSPAVKNIFLQSAIDEVLTDLSHCPEAEYFLQLFNAFLEKHGHRAVRELELQSPRWEENPAQLITMIRNYLLAETRPGVAGKKQEGQHDVKREVKRAELMTQVREKLALLPLERFFQPRQRFFNVLVTRARYLIKLRENSRFYHIMGLYFVRKKLLSLENEFIAQGSLKCKDDIFFLHLDEVRRMQQGELHWADVEQCLRRRRLEHTRFSRKKLRKTVGIQLPESSCSPGFSRGGNMVLQGQSASPGACEGIARVILDPGVNAELQPGEILVAPYTDPAWTPLFLTAGAAVVEVGSYLSHAGTVAREYGLPCVVDVAECTKRIQSGDRLYVDGDQGIVQILGE</sequence>
<feature type="domain" description="Pyruvate phosphate dikinase AMP/ATP-binding" evidence="2">
    <location>
        <begin position="18"/>
        <end position="322"/>
    </location>
</feature>
<name>A0AAU8M131_9BACT</name>
<dbReference type="InterPro" id="IPR008279">
    <property type="entry name" value="PEP-util_enz_mobile_dom"/>
</dbReference>
<dbReference type="Pfam" id="PF01326">
    <property type="entry name" value="PPDK_N"/>
    <property type="match status" value="1"/>
</dbReference>